<feature type="chain" id="PRO_5026874761" description="N-acetylmuramoyl-L-alanine amidase" evidence="4">
    <location>
        <begin position="22"/>
        <end position="204"/>
    </location>
</feature>
<dbReference type="Proteomes" id="UP000433945">
    <property type="component" value="Unassembled WGS sequence"/>
</dbReference>
<feature type="domain" description="MurNAc-LAA" evidence="5">
    <location>
        <begin position="90"/>
        <end position="201"/>
    </location>
</feature>
<dbReference type="EMBL" id="WOWP01000021">
    <property type="protein sequence ID" value="MUV03432.1"/>
    <property type="molecule type" value="Genomic_DNA"/>
</dbReference>
<gene>
    <name evidence="6" type="ORF">GN157_06900</name>
</gene>
<comment type="caution">
    <text evidence="6">The sequence shown here is derived from an EMBL/GenBank/DDBJ whole genome shotgun (WGS) entry which is preliminary data.</text>
</comment>
<keyword evidence="7" id="KW-1185">Reference proteome</keyword>
<dbReference type="PANTHER" id="PTHR30404:SF0">
    <property type="entry name" value="N-ACETYLMURAMOYL-L-ALANINE AMIDASE AMIC"/>
    <property type="match status" value="1"/>
</dbReference>
<sequence>MKKHLIRNLAAMAVIVCFAFALPETETQKINVVIDAGHGGKDFGAKHDDFLEKDIVASIAQKVKELNDDKEVVIHFTRNEDEFQQLTDRVETINSIKPDLVLSLHINMTGKSDKSGMEFYIGQDVAQNQKSKEYAAKLSNVMSDRFEVAPVKEARFYILKNTEAPGVLFEMGFLSNENDRQYLTSQNGQKEIASRIVNFLKEIE</sequence>
<dbReference type="EC" id="3.5.1.28" evidence="2"/>
<proteinExistence type="predicted"/>
<reference evidence="6 7" key="1">
    <citation type="submission" date="2019-12" db="EMBL/GenBank/DDBJ databases">
        <authorList>
            <person name="Sun J.-Q."/>
        </authorList>
    </citation>
    <scope>NUCLEOTIDE SEQUENCE [LARGE SCALE GENOMIC DNA]</scope>
    <source>
        <strain evidence="6 7">JCM 17928</strain>
    </source>
</reference>
<dbReference type="GO" id="GO:0008745">
    <property type="term" value="F:N-acetylmuramoyl-L-alanine amidase activity"/>
    <property type="evidence" value="ECO:0007669"/>
    <property type="project" value="UniProtKB-EC"/>
</dbReference>
<dbReference type="PANTHER" id="PTHR30404">
    <property type="entry name" value="N-ACETYLMURAMOYL-L-ALANINE AMIDASE"/>
    <property type="match status" value="1"/>
</dbReference>
<comment type="catalytic activity">
    <reaction evidence="1">
        <text>Hydrolyzes the link between N-acetylmuramoyl residues and L-amino acid residues in certain cell-wall glycopeptides.</text>
        <dbReference type="EC" id="3.5.1.28"/>
    </reaction>
</comment>
<organism evidence="6 7">
    <name type="scientific">Flavobacterium rakeshii</name>
    <dbReference type="NCBI Taxonomy" id="1038845"/>
    <lineage>
        <taxon>Bacteria</taxon>
        <taxon>Pseudomonadati</taxon>
        <taxon>Bacteroidota</taxon>
        <taxon>Flavobacteriia</taxon>
        <taxon>Flavobacteriales</taxon>
        <taxon>Flavobacteriaceae</taxon>
        <taxon>Flavobacterium</taxon>
    </lineage>
</organism>
<keyword evidence="3" id="KW-0378">Hydrolase</keyword>
<evidence type="ECO:0000259" key="5">
    <source>
        <dbReference type="SMART" id="SM00646"/>
    </source>
</evidence>
<dbReference type="InterPro" id="IPR002508">
    <property type="entry name" value="MurNAc-LAA_cat"/>
</dbReference>
<dbReference type="SUPFAM" id="SSF53187">
    <property type="entry name" value="Zn-dependent exopeptidases"/>
    <property type="match status" value="1"/>
</dbReference>
<evidence type="ECO:0000313" key="7">
    <source>
        <dbReference type="Proteomes" id="UP000433945"/>
    </source>
</evidence>
<dbReference type="SMART" id="SM00646">
    <property type="entry name" value="Ami_3"/>
    <property type="match status" value="1"/>
</dbReference>
<name>A0A6N8HAY0_9FLAO</name>
<keyword evidence="4" id="KW-0732">Signal</keyword>
<dbReference type="GO" id="GO:0009253">
    <property type="term" value="P:peptidoglycan catabolic process"/>
    <property type="evidence" value="ECO:0007669"/>
    <property type="project" value="InterPro"/>
</dbReference>
<evidence type="ECO:0000313" key="6">
    <source>
        <dbReference type="EMBL" id="MUV03432.1"/>
    </source>
</evidence>
<dbReference type="InterPro" id="IPR050695">
    <property type="entry name" value="N-acetylmuramoyl_amidase_3"/>
</dbReference>
<evidence type="ECO:0000256" key="1">
    <source>
        <dbReference type="ARBA" id="ARBA00001561"/>
    </source>
</evidence>
<evidence type="ECO:0000256" key="2">
    <source>
        <dbReference type="ARBA" id="ARBA00011901"/>
    </source>
</evidence>
<accession>A0A6N8HAY0</accession>
<protein>
    <recommendedName>
        <fullName evidence="2">N-acetylmuramoyl-L-alanine amidase</fullName>
        <ecNumber evidence="2">3.5.1.28</ecNumber>
    </recommendedName>
</protein>
<dbReference type="GO" id="GO:0030288">
    <property type="term" value="C:outer membrane-bounded periplasmic space"/>
    <property type="evidence" value="ECO:0007669"/>
    <property type="project" value="TreeGrafter"/>
</dbReference>
<dbReference type="RefSeq" id="WP_157482422.1">
    <property type="nucleotide sequence ID" value="NZ_WOWP01000021.1"/>
</dbReference>
<dbReference type="AlphaFoldDB" id="A0A6N8HAY0"/>
<dbReference type="Pfam" id="PF01520">
    <property type="entry name" value="Amidase_3"/>
    <property type="match status" value="1"/>
</dbReference>
<dbReference type="CDD" id="cd02696">
    <property type="entry name" value="MurNAc-LAA"/>
    <property type="match status" value="1"/>
</dbReference>
<evidence type="ECO:0000256" key="4">
    <source>
        <dbReference type="SAM" id="SignalP"/>
    </source>
</evidence>
<evidence type="ECO:0000256" key="3">
    <source>
        <dbReference type="ARBA" id="ARBA00022801"/>
    </source>
</evidence>
<dbReference type="OrthoDB" id="9806267at2"/>
<dbReference type="Gene3D" id="3.40.630.40">
    <property type="entry name" value="Zn-dependent exopeptidases"/>
    <property type="match status" value="1"/>
</dbReference>
<feature type="signal peptide" evidence="4">
    <location>
        <begin position="1"/>
        <end position="21"/>
    </location>
</feature>